<evidence type="ECO:0000259" key="9">
    <source>
        <dbReference type="SMART" id="SM01268"/>
    </source>
</evidence>
<dbReference type="SUPFAM" id="SSF49417">
    <property type="entry name" value="p53-like transcription factors"/>
    <property type="match status" value="2"/>
</dbReference>
<feature type="compositionally biased region" description="Low complexity" evidence="7">
    <location>
        <begin position="153"/>
        <end position="185"/>
    </location>
</feature>
<evidence type="ECO:0000256" key="5">
    <source>
        <dbReference type="ARBA" id="ARBA00023163"/>
    </source>
</evidence>
<feature type="compositionally biased region" description="Pro residues" evidence="7">
    <location>
        <begin position="868"/>
        <end position="877"/>
    </location>
</feature>
<feature type="region of interest" description="Disordered" evidence="7">
    <location>
        <begin position="132"/>
        <end position="191"/>
    </location>
</feature>
<comment type="subcellular location">
    <subcellularLocation>
        <location evidence="1">Nucleus</location>
    </subcellularLocation>
</comment>
<evidence type="ECO:0000313" key="10">
    <source>
        <dbReference type="EMBL" id="ORX62561.1"/>
    </source>
</evidence>
<dbReference type="STRING" id="101127.A0A1X2GWV0"/>
<dbReference type="OrthoDB" id="5600360at2759"/>
<accession>A0A1X2GWV0</accession>
<evidence type="ECO:0000256" key="1">
    <source>
        <dbReference type="ARBA" id="ARBA00004123"/>
    </source>
</evidence>
<dbReference type="InterPro" id="IPR013783">
    <property type="entry name" value="Ig-like_fold"/>
</dbReference>
<dbReference type="Pfam" id="PF09270">
    <property type="entry name" value="BTD"/>
    <property type="match status" value="1"/>
</dbReference>
<feature type="compositionally biased region" description="Pro residues" evidence="7">
    <location>
        <begin position="817"/>
        <end position="827"/>
    </location>
</feature>
<feature type="region of interest" description="Disordered" evidence="7">
    <location>
        <begin position="49"/>
        <end position="93"/>
    </location>
</feature>
<evidence type="ECO:0000256" key="4">
    <source>
        <dbReference type="ARBA" id="ARBA00023125"/>
    </source>
</evidence>
<sequence length="1091" mass="118754">MSDYEPMALPTTAFFESNTHDMNESRKRKNRTSTNEAFFANYQWQQPPQPFAFDDFQQQDNTFMYSSSQQPMDPIQSLLSSPPPTSSSSSSYAVPDPNALNLSWHATSGSFPSPSFLDPSVKNDFDLMASLSSQTSMPPASTSGNAMAPPSAPSNSTGSLPPPLSTGGTPPSSPATLPSTTSSPGISPMYGRMNNLTIRQTLPYSTAKPETIDISAYEQLDFQPSPSPTSPLPVSGHPMRSAMPPRNLHAVATARVMQQQATAAKIRPVIQRYLHANDPMAMGEKTVIIMSSKVAQKSYGTEKRFLCPPPTAILVGSTWWSSRPSNDLKALLNEANLSDQEDSSFFQHGHGDTAAIVTPPRITVCISGESSSQPGQIEWYTRANATVVGQTGFPRQPNPTNPVPNDNNTRFKSHATETRNNGNDWYHNPRSDAMGGGRCVSKQLFINDADEKRKRVECLVKIQAQGLWQGTLAGKGIKVISKPSKKRQSVKNMDLCIHHGSIVSLFNRIRSQTVSTKYLGVSNGTDSPFAYPGQHANLTDPSKNASGSNDGTCFVARTTSWDPFIIWLVDTSRTPEQQKFRDDRFGSHLPEDFIGHRSFNPNVKYPPPPAIALRNATQQPLAIHYNQHIVLQCLTTGLVSPVMIIRKVDKASTVVGGARCMDEPLQTNGGEFGDEILGDPVSQLHKVALQIVHDPSQNHSSHAAYQQHPGADLIAGIMEYMLPRYSSPVSYLACLNDMVGMHKSTEQRQPILKNPPPPPASSSAQPLMPSPGLSMTSSLSSATTAPAMYHEELVEENGRVVRKRKVSSFGTSTANPGLPPPPTPPHPLDTSADVFQTPRCRGNSYDDYGLLQQPSAYPSTMYAYQQPQPQPQQPWPSNPRARSVSIDDRRVSTISTSSSSSTSNSWINGPLGGAYWSEDVSDAAVWTLVGTDIASYTFLPPPAGHQDTPLHGSADALATPLPSTSTSSSSSSHRGSMSSAPVMFPHLSHYTNLPDDAIQLHGENLARDMQVWFGDVKAPHVEYKSRECVVAKLPPRQDLVDCPFVDKLLDQDPVSTHSSRPSSPSYAYQLPLLLVKAVDNIVHKTGIDYSF</sequence>
<feature type="region of interest" description="Disordered" evidence="7">
    <location>
        <begin position="1"/>
        <end position="34"/>
    </location>
</feature>
<feature type="compositionally biased region" description="Low complexity" evidence="7">
    <location>
        <begin position="761"/>
        <end position="784"/>
    </location>
</feature>
<name>A0A1X2GWV0_9FUNG</name>
<keyword evidence="3" id="KW-0805">Transcription regulation</keyword>
<dbReference type="Pfam" id="PF20144">
    <property type="entry name" value="TIG_SUH"/>
    <property type="match status" value="1"/>
</dbReference>
<keyword evidence="4" id="KW-0238">DNA-binding</keyword>
<comment type="similarity">
    <text evidence="2">Belongs to the Su(H) family.</text>
</comment>
<evidence type="ECO:0000256" key="3">
    <source>
        <dbReference type="ARBA" id="ARBA00023015"/>
    </source>
</evidence>
<proteinExistence type="inferred from homology"/>
<evidence type="ECO:0000256" key="7">
    <source>
        <dbReference type="SAM" id="MobiDB-lite"/>
    </source>
</evidence>
<dbReference type="Proteomes" id="UP000242146">
    <property type="component" value="Unassembled WGS sequence"/>
</dbReference>
<dbReference type="SMART" id="SM01267">
    <property type="entry name" value="LAG1_DNAbind"/>
    <property type="match status" value="1"/>
</dbReference>
<dbReference type="InterPro" id="IPR015351">
    <property type="entry name" value="RBP-J/Cbf11/Cbf12_DNA-bd"/>
</dbReference>
<evidence type="ECO:0000259" key="8">
    <source>
        <dbReference type="SMART" id="SM01267"/>
    </source>
</evidence>
<feature type="domain" description="RBP-J/Cbf11/Cbf12 DNA binding" evidence="8">
    <location>
        <begin position="286"/>
        <end position="494"/>
    </location>
</feature>
<dbReference type="GO" id="GO:0000978">
    <property type="term" value="F:RNA polymerase II cis-regulatory region sequence-specific DNA binding"/>
    <property type="evidence" value="ECO:0007669"/>
    <property type="project" value="InterPro"/>
</dbReference>
<gene>
    <name evidence="10" type="ORF">DM01DRAFT_1330690</name>
</gene>
<dbReference type="PANTHER" id="PTHR10665">
    <property type="entry name" value="RECOMBINING BINDING PROTEIN SUPPRESSOR OF HAIRLESS"/>
    <property type="match status" value="1"/>
</dbReference>
<dbReference type="SUPFAM" id="SSF110217">
    <property type="entry name" value="DNA-binding protein LAG-1 (CSL)"/>
    <property type="match status" value="1"/>
</dbReference>
<dbReference type="SUPFAM" id="SSF81296">
    <property type="entry name" value="E set domains"/>
    <property type="match status" value="1"/>
</dbReference>
<dbReference type="InterPro" id="IPR038007">
    <property type="entry name" value="RBP-Jkappa_IPT"/>
</dbReference>
<protein>
    <submittedName>
        <fullName evidence="10">LAG1-DNAbind-domain-containing protein</fullName>
    </submittedName>
</protein>
<dbReference type="GO" id="GO:0005634">
    <property type="term" value="C:nucleus"/>
    <property type="evidence" value="ECO:0007669"/>
    <property type="project" value="UniProtKB-SubCell"/>
</dbReference>
<feature type="compositionally biased region" description="Low complexity" evidence="7">
    <location>
        <begin position="49"/>
        <end position="60"/>
    </location>
</feature>
<feature type="compositionally biased region" description="Low complexity" evidence="7">
    <location>
        <begin position="892"/>
        <end position="904"/>
    </location>
</feature>
<dbReference type="InterPro" id="IPR036358">
    <property type="entry name" value="BTD_sf"/>
</dbReference>
<keyword evidence="6" id="KW-0539">Nucleus</keyword>
<evidence type="ECO:0000256" key="2">
    <source>
        <dbReference type="ARBA" id="ARBA00009704"/>
    </source>
</evidence>
<feature type="region of interest" description="Disordered" evidence="7">
    <location>
        <begin position="944"/>
        <end position="978"/>
    </location>
</feature>
<dbReference type="InterPro" id="IPR008967">
    <property type="entry name" value="p53-like_TF_DNA-bd_sf"/>
</dbReference>
<feature type="region of interest" description="Disordered" evidence="7">
    <location>
        <begin position="744"/>
        <end position="784"/>
    </location>
</feature>
<feature type="domain" description="Beta-trefoil DNA-binding" evidence="9">
    <location>
        <begin position="495"/>
        <end position="983"/>
    </location>
</feature>
<keyword evidence="5" id="KW-0804">Transcription</keyword>
<feature type="compositionally biased region" description="Polar residues" evidence="7">
    <location>
        <begin position="61"/>
        <end position="71"/>
    </location>
</feature>
<feature type="region of interest" description="Disordered" evidence="7">
    <location>
        <begin position="864"/>
        <end position="904"/>
    </location>
</feature>
<feature type="region of interest" description="Disordered" evidence="7">
    <location>
        <begin position="808"/>
        <end position="852"/>
    </location>
</feature>
<dbReference type="InterPro" id="IPR040159">
    <property type="entry name" value="CLS_fam"/>
</dbReference>
<dbReference type="GO" id="GO:0001228">
    <property type="term" value="F:DNA-binding transcription activator activity, RNA polymerase II-specific"/>
    <property type="evidence" value="ECO:0007669"/>
    <property type="project" value="InterPro"/>
</dbReference>
<dbReference type="Gene3D" id="2.60.40.10">
    <property type="entry name" value="Immunoglobulins"/>
    <property type="match status" value="1"/>
</dbReference>
<feature type="compositionally biased region" description="Low complexity" evidence="7">
    <location>
        <begin position="963"/>
        <end position="978"/>
    </location>
</feature>
<dbReference type="InterPro" id="IPR015350">
    <property type="entry name" value="Beta-trefoil_DNA-bd_dom"/>
</dbReference>
<keyword evidence="11" id="KW-1185">Reference proteome</keyword>
<evidence type="ECO:0000313" key="11">
    <source>
        <dbReference type="Proteomes" id="UP000242146"/>
    </source>
</evidence>
<dbReference type="Pfam" id="PF09271">
    <property type="entry name" value="LAG1-DNAbind"/>
    <property type="match status" value="1"/>
</dbReference>
<feature type="compositionally biased region" description="Polar residues" evidence="7">
    <location>
        <begin position="132"/>
        <end position="145"/>
    </location>
</feature>
<dbReference type="Gene3D" id="2.60.40.1450">
    <property type="entry name" value="LAG1, DNA binding domain"/>
    <property type="match status" value="1"/>
</dbReference>
<dbReference type="InterPro" id="IPR014756">
    <property type="entry name" value="Ig_E-set"/>
</dbReference>
<dbReference type="InterPro" id="IPR037095">
    <property type="entry name" value="RBP-J/Cbf11_DNA-bd_sf"/>
</dbReference>
<reference evidence="10 11" key="1">
    <citation type="submission" date="2016-07" db="EMBL/GenBank/DDBJ databases">
        <title>Pervasive Adenine N6-methylation of Active Genes in Fungi.</title>
        <authorList>
            <consortium name="DOE Joint Genome Institute"/>
            <person name="Mondo S.J."/>
            <person name="Dannebaum R.O."/>
            <person name="Kuo R.C."/>
            <person name="Labutti K."/>
            <person name="Haridas S."/>
            <person name="Kuo A."/>
            <person name="Salamov A."/>
            <person name="Ahrendt S.R."/>
            <person name="Lipzen A."/>
            <person name="Sullivan W."/>
            <person name="Andreopoulos W.B."/>
            <person name="Clum A."/>
            <person name="Lindquist E."/>
            <person name="Daum C."/>
            <person name="Ramamoorthy G.K."/>
            <person name="Gryganskyi A."/>
            <person name="Culley D."/>
            <person name="Magnuson J.K."/>
            <person name="James T.Y."/>
            <person name="O'Malley M.A."/>
            <person name="Stajich J.E."/>
            <person name="Spatafora J.W."/>
            <person name="Visel A."/>
            <person name="Grigoriev I.V."/>
        </authorList>
    </citation>
    <scope>NUCLEOTIDE SEQUENCE [LARGE SCALE GENOMIC DNA]</scope>
    <source>
        <strain evidence="10 11">NRRL 3301</strain>
    </source>
</reference>
<dbReference type="AlphaFoldDB" id="A0A1X2GWV0"/>
<dbReference type="EMBL" id="MCGT01000001">
    <property type="protein sequence ID" value="ORX62561.1"/>
    <property type="molecule type" value="Genomic_DNA"/>
</dbReference>
<dbReference type="Gene3D" id="2.80.10.50">
    <property type="match status" value="1"/>
</dbReference>
<evidence type="ECO:0000256" key="6">
    <source>
        <dbReference type="ARBA" id="ARBA00023242"/>
    </source>
</evidence>
<comment type="caution">
    <text evidence="10">The sequence shown here is derived from an EMBL/GenBank/DDBJ whole genome shotgun (WGS) entry which is preliminary data.</text>
</comment>
<dbReference type="SMART" id="SM01268">
    <property type="entry name" value="BTD"/>
    <property type="match status" value="1"/>
</dbReference>
<organism evidence="10 11">
    <name type="scientific">Hesseltinella vesiculosa</name>
    <dbReference type="NCBI Taxonomy" id="101127"/>
    <lineage>
        <taxon>Eukaryota</taxon>
        <taxon>Fungi</taxon>
        <taxon>Fungi incertae sedis</taxon>
        <taxon>Mucoromycota</taxon>
        <taxon>Mucoromycotina</taxon>
        <taxon>Mucoromycetes</taxon>
        <taxon>Mucorales</taxon>
        <taxon>Cunninghamellaceae</taxon>
        <taxon>Hesseltinella</taxon>
    </lineage>
</organism>